<dbReference type="SUPFAM" id="SSF48403">
    <property type="entry name" value="Ankyrin repeat"/>
    <property type="match status" value="1"/>
</dbReference>
<organism evidence="4 5">
    <name type="scientific">Granulicella rosea</name>
    <dbReference type="NCBI Taxonomy" id="474952"/>
    <lineage>
        <taxon>Bacteria</taxon>
        <taxon>Pseudomonadati</taxon>
        <taxon>Acidobacteriota</taxon>
        <taxon>Terriglobia</taxon>
        <taxon>Terriglobales</taxon>
        <taxon>Acidobacteriaceae</taxon>
        <taxon>Granulicella</taxon>
    </lineage>
</organism>
<protein>
    <submittedName>
        <fullName evidence="4">Ankyrin repeat-containing protein</fullName>
    </submittedName>
</protein>
<feature type="repeat" description="ANK" evidence="3">
    <location>
        <begin position="122"/>
        <end position="154"/>
    </location>
</feature>
<dbReference type="RefSeq" id="WP_089408819.1">
    <property type="nucleotide sequence ID" value="NZ_FZOU01000004.1"/>
</dbReference>
<evidence type="ECO:0000313" key="5">
    <source>
        <dbReference type="Proteomes" id="UP000198356"/>
    </source>
</evidence>
<evidence type="ECO:0000256" key="1">
    <source>
        <dbReference type="ARBA" id="ARBA00022737"/>
    </source>
</evidence>
<dbReference type="PANTHER" id="PTHR24198">
    <property type="entry name" value="ANKYRIN REPEAT AND PROTEIN KINASE DOMAIN-CONTAINING PROTEIN"/>
    <property type="match status" value="1"/>
</dbReference>
<dbReference type="InterPro" id="IPR036770">
    <property type="entry name" value="Ankyrin_rpt-contain_sf"/>
</dbReference>
<proteinExistence type="predicted"/>
<feature type="repeat" description="ANK" evidence="3">
    <location>
        <begin position="428"/>
        <end position="460"/>
    </location>
</feature>
<dbReference type="Gene3D" id="1.25.40.20">
    <property type="entry name" value="Ankyrin repeat-containing domain"/>
    <property type="match status" value="3"/>
</dbReference>
<dbReference type="Pfam" id="PF13637">
    <property type="entry name" value="Ank_4"/>
    <property type="match status" value="1"/>
</dbReference>
<keyword evidence="5" id="KW-1185">Reference proteome</keyword>
<evidence type="ECO:0000256" key="2">
    <source>
        <dbReference type="ARBA" id="ARBA00023043"/>
    </source>
</evidence>
<keyword evidence="1" id="KW-0677">Repeat</keyword>
<dbReference type="InterPro" id="IPR002110">
    <property type="entry name" value="Ankyrin_rpt"/>
</dbReference>
<gene>
    <name evidence="4" type="ORF">SAMN05421770_104156</name>
</gene>
<keyword evidence="2 3" id="KW-0040">ANK repeat</keyword>
<dbReference type="PROSITE" id="PS50088">
    <property type="entry name" value="ANK_REPEAT"/>
    <property type="match status" value="2"/>
</dbReference>
<name>A0A239JWG0_9BACT</name>
<dbReference type="SMART" id="SM00248">
    <property type="entry name" value="ANK"/>
    <property type="match status" value="3"/>
</dbReference>
<reference evidence="4 5" key="1">
    <citation type="submission" date="2017-06" db="EMBL/GenBank/DDBJ databases">
        <authorList>
            <person name="Kim H.J."/>
            <person name="Triplett B.A."/>
        </authorList>
    </citation>
    <scope>NUCLEOTIDE SEQUENCE [LARGE SCALE GENOMIC DNA]</scope>
    <source>
        <strain evidence="4 5">DSM 18704</strain>
    </source>
</reference>
<evidence type="ECO:0000256" key="3">
    <source>
        <dbReference type="PROSITE-ProRule" id="PRU00023"/>
    </source>
</evidence>
<dbReference type="Pfam" id="PF00023">
    <property type="entry name" value="Ank"/>
    <property type="match status" value="2"/>
</dbReference>
<dbReference type="PROSITE" id="PS50297">
    <property type="entry name" value="ANK_REP_REGION"/>
    <property type="match status" value="1"/>
</dbReference>
<dbReference type="AlphaFoldDB" id="A0A239JWG0"/>
<accession>A0A239JWG0</accession>
<dbReference type="OrthoDB" id="127805at2"/>
<evidence type="ECO:0000313" key="4">
    <source>
        <dbReference type="EMBL" id="SNT09872.1"/>
    </source>
</evidence>
<dbReference type="EMBL" id="FZOU01000004">
    <property type="protein sequence ID" value="SNT09872.1"/>
    <property type="molecule type" value="Genomic_DNA"/>
</dbReference>
<dbReference type="PANTHER" id="PTHR24198:SF165">
    <property type="entry name" value="ANKYRIN REPEAT-CONTAINING PROTEIN-RELATED"/>
    <property type="match status" value="1"/>
</dbReference>
<sequence>MSSEPSLRELPARPSLEHLKHQARTLQREGLAADALAIARFAACGIASPLPKLADALHVIAREYGFATWPALKLHVEVASEDPAAALAAALKALDAKLVRQVLARHPQLRATLDEPLPGLSFDTPALVFAAMRQSREIVEALLEAGASIDQRTRWWAGSFGALDFANPELSAWLIARGATVDIHAASRLGLIDRVRELLAADPQLVHARGGDGQLPLHFAATVEIAALLLDHGAELDARDIDHESTAAQYQVSIADPGDGMPRYREAGGGHMVARYLVERGAQTDLLMLSALGDLARVEAILNEDPECVRMTVSERFFPKRDPKSGGCIYFFGFGWTKSPQMLAHQFGHTAVYDLLMQRSPLWLRLAQAAEVGDEPLVERIVQHHPTLCAKLTPAAARRLVGIAVRGNTRALAQLLALGWPADARLENNQTALHYAAWHGNLAMVRDLLAYNAPVNVFEAEHGGSPLGWTLHGSMNSWLRDKGDYPAVAHALLAAGAQIPKPEGPVEAAEEVLAVIRQHTP</sequence>
<dbReference type="Proteomes" id="UP000198356">
    <property type="component" value="Unassembled WGS sequence"/>
</dbReference>